<feature type="compositionally biased region" description="Polar residues" evidence="2">
    <location>
        <begin position="787"/>
        <end position="810"/>
    </location>
</feature>
<feature type="compositionally biased region" description="Polar residues" evidence="2">
    <location>
        <begin position="273"/>
        <end position="287"/>
    </location>
</feature>
<feature type="compositionally biased region" description="Polar residues" evidence="2">
    <location>
        <begin position="754"/>
        <end position="766"/>
    </location>
</feature>
<dbReference type="CDD" id="cd07589">
    <property type="entry name" value="BAR_DNMBP"/>
    <property type="match status" value="1"/>
</dbReference>
<dbReference type="PANTHER" id="PTHR22834:SF20">
    <property type="entry name" value="SH3 DOMAIN-CONTAINING PROTEIN"/>
    <property type="match status" value="1"/>
</dbReference>
<feature type="compositionally biased region" description="Polar residues" evidence="2">
    <location>
        <begin position="1524"/>
        <end position="1542"/>
    </location>
</feature>
<feature type="region of interest" description="Disordered" evidence="2">
    <location>
        <begin position="473"/>
        <end position="499"/>
    </location>
</feature>
<feature type="region of interest" description="Disordered" evidence="2">
    <location>
        <begin position="1"/>
        <end position="55"/>
    </location>
</feature>
<feature type="region of interest" description="Disordered" evidence="2">
    <location>
        <begin position="139"/>
        <end position="333"/>
    </location>
</feature>
<dbReference type="Gene3D" id="1.20.1270.60">
    <property type="entry name" value="Arfaptin homology (AH) domain/BAR domain"/>
    <property type="match status" value="1"/>
</dbReference>
<keyword evidence="5" id="KW-1185">Reference proteome</keyword>
<feature type="compositionally biased region" description="Basic and acidic residues" evidence="2">
    <location>
        <begin position="777"/>
        <end position="786"/>
    </location>
</feature>
<evidence type="ECO:0000313" key="5">
    <source>
        <dbReference type="Proteomes" id="UP001446871"/>
    </source>
</evidence>
<feature type="region of interest" description="Disordered" evidence="2">
    <location>
        <begin position="895"/>
        <end position="1004"/>
    </location>
</feature>
<feature type="region of interest" description="Disordered" evidence="2">
    <location>
        <begin position="349"/>
        <end position="437"/>
    </location>
</feature>
<feature type="compositionally biased region" description="Polar residues" evidence="2">
    <location>
        <begin position="1097"/>
        <end position="1113"/>
    </location>
</feature>
<dbReference type="InterPro" id="IPR035899">
    <property type="entry name" value="DBL_dom_sf"/>
</dbReference>
<feature type="domain" description="DH" evidence="3">
    <location>
        <begin position="1012"/>
        <end position="1233"/>
    </location>
</feature>
<feature type="compositionally biased region" description="Polar residues" evidence="2">
    <location>
        <begin position="984"/>
        <end position="998"/>
    </location>
</feature>
<feature type="compositionally biased region" description="Polar residues" evidence="2">
    <location>
        <begin position="257"/>
        <end position="266"/>
    </location>
</feature>
<dbReference type="PANTHER" id="PTHR22834">
    <property type="entry name" value="NUCLEAR FUSION PROTEIN FUS2"/>
    <property type="match status" value="1"/>
</dbReference>
<feature type="compositionally biased region" description="Polar residues" evidence="2">
    <location>
        <begin position="947"/>
        <end position="976"/>
    </location>
</feature>
<feature type="compositionally biased region" description="Low complexity" evidence="2">
    <location>
        <begin position="405"/>
        <end position="420"/>
    </location>
</feature>
<feature type="region of interest" description="Disordered" evidence="2">
    <location>
        <begin position="1096"/>
        <end position="1123"/>
    </location>
</feature>
<organism evidence="4 5">
    <name type="scientific">Apiospora saccharicola</name>
    <dbReference type="NCBI Taxonomy" id="335842"/>
    <lineage>
        <taxon>Eukaryota</taxon>
        <taxon>Fungi</taxon>
        <taxon>Dikarya</taxon>
        <taxon>Ascomycota</taxon>
        <taxon>Pezizomycotina</taxon>
        <taxon>Sordariomycetes</taxon>
        <taxon>Xylariomycetidae</taxon>
        <taxon>Amphisphaeriales</taxon>
        <taxon>Apiosporaceae</taxon>
        <taxon>Apiospora</taxon>
    </lineage>
</organism>
<dbReference type="SUPFAM" id="SSF103657">
    <property type="entry name" value="BAR/IMD domain-like"/>
    <property type="match status" value="1"/>
</dbReference>
<gene>
    <name evidence="4" type="ORF">PG996_002508</name>
</gene>
<feature type="compositionally biased region" description="Basic and acidic residues" evidence="2">
    <location>
        <begin position="1"/>
        <end position="12"/>
    </location>
</feature>
<sequence>MEAGNRDEEDRFFGPSHPLNSADRSFEPQSPNRRHDPYSHHYPQHHLDDHNQYDYGYDQDYRHRLDQHHYSDLDATGESSNIDIDAALASYAANNRQAALANANLTNDPLNPHGAAEPDDFYKNLHADQDNLMASTMLPSQRHHPGAASTSSSPRSPSTKRTTPGNTTSIPSPAARAGAGSRNGGRSSIRSVSAPIDEPHVNTKAGSKPPTSFGGKQPSVKDLKKRFDQNTTSHTSNNSTSSSAGRKTNIPRVPARENSQSSTPSNYRGVVGSSHTNGASPSSTSRPGVSREATHGSSKSTSSARTTQRSKYVAEDHMSSSQQSFARPIDFASRREQIKLSYTKSIRETEAKAAARREAAAERERKKKEAEAKARAEAEAEAEARAEAEAEAEARAEAEAEAKAHAQAQAQAQAEAEVAAEAEHAAQVEAARAAEEAEVAAAIAAVKKQQDREREQQQEQVALALALREVVQRHQEELDEESEDDDDHSSIADTVPGQPALVITTTFEDAERAQAVKQVGLTRDSPTLGMPGGFPMGSPQFHDEIPQSAVSNTTEFDGEPQTEPPLRQTPLSPEPPAVDNLGISAPQTSSRESLVYRSPFEDLPLDDDTLSFHISLDPASPEKAAEPTPTRSDFSTDPEIPGSWGDDEYVPQPHTAPSYETRVTIIGRDSEFQSRPKETTPAPVAPAKSNQQAEAAPSGYTSPLQQSPPIGEYDTTTTLLSAGSGNQESGLTKLEEFYVGPNVADSAAKLRDSPSGTSVRSHNRTWSMEEPLAEPRFSLETRRTLETRPSLTVPRNSASTNRASQNTVWTDYSIESRGDYPSPSYQFPNRDSVSETESQSHGAQFDRDSRTYPSSRGTSPHGSYRGPIYDDQPQLPELDTGDGFLVDYITRKNSGTHSVPVLPDHSPPPPPEDVTFPDIMSSAPQSDYFNNDTRPSSYARGPRDDQSSFSMSRPQSENFDQPASTPRSVDQGSFETTEGRLRLDSQTTLAESIEQSEATAGLSPKEKKRLFTRLETIKELVDTEAFFIRDMNIVEEIYKGTAEACPRLDDQTIKLIFRNTDQIIAFHSTFLAELKEGVSSVYVPKSHRAKDIALLSDGTTPTGAGSTKASSHLNDSKDRETSLGPIFSRNMEKMKTAHESFLKNSDHAAKRLIEIQEDPTVKVWLNECNEVARDLTKAWNLDSLLIKPMQRITKYPNLLIQLLHETPPDHPDRPALEAAKASLEDAIEEINKTKKNFELVGQIVGRKRKESDVRAGFAKAFGKRVDKLQATNRSPEDPDYLKLHEKFGDDYLRLQVVLRDVEFYTRQTATYVHEFLQYLSSMELVMRLQPSPHPEIESKWVRFNVSMRDIEKVALEQHLSQVRKQVIEPFELVIKAYGNPSLAMKKRAKRRLDYEKSEQLKKAGKKLDKQLSDCVEQYEALNEALKKELPKLSALTEKVGNICLGNFVNIQTHWYSIWKEKVKVVLDGQQTPELSEVVTTFQRDFKFQEDQMAQLGIANPTSRGRTSNVDSTDGSIPKLRSRPSELSSASTRGRGLSINSDIAPSIPTPDFARRNSGQLTMSPTQASVPSPHSFYYKDYYAGINGHSRGNSGSPHTADVVTSHPRPPAPGSTRPGTGQSYESSMAPRQSSESNFHSRPYSNAAHTPQAPSTSETQRYSGLFHSALPLPDGPEKAVRASRASSRASSRERAPINGYNVLWLAASLFEFNIETTKHEAGYPYLTYQAGEIFDVIAEKGELWLAKNQDDPNNLVGWLWSKHFAKLADD</sequence>
<reference evidence="4 5" key="1">
    <citation type="submission" date="2023-01" db="EMBL/GenBank/DDBJ databases">
        <title>Analysis of 21 Apiospora genomes using comparative genomics revels a genus with tremendous synthesis potential of carbohydrate active enzymes and secondary metabolites.</title>
        <authorList>
            <person name="Sorensen T."/>
        </authorList>
    </citation>
    <scope>NUCLEOTIDE SEQUENCE [LARGE SCALE GENOMIC DNA]</scope>
    <source>
        <strain evidence="4 5">CBS 83171</strain>
    </source>
</reference>
<feature type="compositionally biased region" description="Polar residues" evidence="2">
    <location>
        <begin position="823"/>
        <end position="842"/>
    </location>
</feature>
<accession>A0ABR1WJQ4</accession>
<feature type="compositionally biased region" description="Polar residues" evidence="2">
    <location>
        <begin position="1613"/>
        <end position="1657"/>
    </location>
</feature>
<feature type="region of interest" description="Disordered" evidence="2">
    <location>
        <begin position="517"/>
        <end position="727"/>
    </location>
</feature>
<comment type="caution">
    <text evidence="4">The sequence shown here is derived from an EMBL/GenBank/DDBJ whole genome shotgun (WGS) entry which is preliminary data.</text>
</comment>
<dbReference type="SMART" id="SM00325">
    <property type="entry name" value="RhoGEF"/>
    <property type="match status" value="1"/>
</dbReference>
<feature type="region of interest" description="Disordered" evidence="2">
    <location>
        <begin position="1496"/>
        <end position="1571"/>
    </location>
</feature>
<feature type="compositionally biased region" description="Low complexity" evidence="2">
    <location>
        <begin position="146"/>
        <end position="191"/>
    </location>
</feature>
<dbReference type="CDD" id="cd00160">
    <property type="entry name" value="RhoGEF"/>
    <property type="match status" value="1"/>
</dbReference>
<feature type="compositionally biased region" description="Polar residues" evidence="2">
    <location>
        <begin position="1555"/>
        <end position="1570"/>
    </location>
</feature>
<feature type="compositionally biased region" description="Basic and acidic residues" evidence="2">
    <location>
        <begin position="668"/>
        <end position="678"/>
    </location>
</feature>
<name>A0ABR1WJQ4_9PEZI</name>
<feature type="compositionally biased region" description="Polar residues" evidence="2">
    <location>
        <begin position="688"/>
        <end position="727"/>
    </location>
</feature>
<feature type="compositionally biased region" description="Polar residues" evidence="2">
    <location>
        <begin position="922"/>
        <end position="936"/>
    </location>
</feature>
<feature type="compositionally biased region" description="Basic and acidic residues" evidence="2">
    <location>
        <begin position="219"/>
        <end position="228"/>
    </location>
</feature>
<dbReference type="PROSITE" id="PS50010">
    <property type="entry name" value="DH_2"/>
    <property type="match status" value="1"/>
</dbReference>
<feature type="compositionally biased region" description="Basic and acidic residues" evidence="2">
    <location>
        <begin position="349"/>
        <end position="404"/>
    </location>
</feature>
<dbReference type="InterPro" id="IPR027267">
    <property type="entry name" value="AH/BAR_dom_sf"/>
</dbReference>
<feature type="compositionally biased region" description="Basic and acidic residues" evidence="2">
    <location>
        <begin position="33"/>
        <end position="52"/>
    </location>
</feature>
<protein>
    <submittedName>
        <fullName evidence="4">RhoGEF domain-containing protein</fullName>
    </submittedName>
</protein>
<evidence type="ECO:0000256" key="2">
    <source>
        <dbReference type="SAM" id="MobiDB-lite"/>
    </source>
</evidence>
<dbReference type="SUPFAM" id="SSF48065">
    <property type="entry name" value="DBL homology domain (DH-domain)"/>
    <property type="match status" value="1"/>
</dbReference>
<feature type="compositionally biased region" description="Polar residues" evidence="2">
    <location>
        <begin position="1499"/>
        <end position="1514"/>
    </location>
</feature>
<keyword evidence="1" id="KW-0175">Coiled coil</keyword>
<dbReference type="EMBL" id="JAQQWM010000001">
    <property type="protein sequence ID" value="KAK8083727.1"/>
    <property type="molecule type" value="Genomic_DNA"/>
</dbReference>
<feature type="coiled-coil region" evidence="1">
    <location>
        <begin position="1213"/>
        <end position="1240"/>
    </location>
</feature>
<dbReference type="Pfam" id="PF00621">
    <property type="entry name" value="RhoGEF"/>
    <property type="match status" value="1"/>
</dbReference>
<feature type="compositionally biased region" description="Polar residues" evidence="2">
    <location>
        <begin position="18"/>
        <end position="31"/>
    </location>
</feature>
<feature type="compositionally biased region" description="Acidic residues" evidence="2">
    <location>
        <begin position="477"/>
        <end position="487"/>
    </location>
</feature>
<proteinExistence type="predicted"/>
<feature type="compositionally biased region" description="Polar residues" evidence="2">
    <location>
        <begin position="851"/>
        <end position="861"/>
    </location>
</feature>
<evidence type="ECO:0000259" key="3">
    <source>
        <dbReference type="PROSITE" id="PS50010"/>
    </source>
</evidence>
<feature type="region of interest" description="Disordered" evidence="2">
    <location>
        <begin position="745"/>
        <end position="881"/>
    </location>
</feature>
<dbReference type="InterPro" id="IPR000219">
    <property type="entry name" value="DH_dom"/>
</dbReference>
<evidence type="ECO:0000313" key="4">
    <source>
        <dbReference type="EMBL" id="KAK8083727.1"/>
    </source>
</evidence>
<feature type="compositionally biased region" description="Polar residues" evidence="2">
    <location>
        <begin position="295"/>
        <end position="310"/>
    </location>
</feature>
<evidence type="ECO:0000256" key="1">
    <source>
        <dbReference type="SAM" id="Coils"/>
    </source>
</evidence>
<feature type="region of interest" description="Disordered" evidence="2">
    <location>
        <begin position="1586"/>
        <end position="1687"/>
    </location>
</feature>
<dbReference type="Proteomes" id="UP001446871">
    <property type="component" value="Unassembled WGS sequence"/>
</dbReference>
<feature type="compositionally biased region" description="Low complexity" evidence="2">
    <location>
        <begin position="230"/>
        <end position="243"/>
    </location>
</feature>
<dbReference type="Gene3D" id="1.20.900.10">
    <property type="entry name" value="Dbl homology (DH) domain"/>
    <property type="match status" value="1"/>
</dbReference>
<dbReference type="InterPro" id="IPR051492">
    <property type="entry name" value="Dynamin-Rho_GEF"/>
</dbReference>